<reference evidence="4" key="1">
    <citation type="journal article" date="2014" name="Int. J. Syst. Evol. Microbiol.">
        <title>Complete genome sequence of Corynebacterium casei LMG S-19264T (=DSM 44701T), isolated from a smear-ripened cheese.</title>
        <authorList>
            <consortium name="US DOE Joint Genome Institute (JGI-PGF)"/>
            <person name="Walter F."/>
            <person name="Albersmeier A."/>
            <person name="Kalinowski J."/>
            <person name="Ruckert C."/>
        </authorList>
    </citation>
    <scope>NUCLEOTIDE SEQUENCE</scope>
    <source>
        <strain evidence="4">CGMCC 4.3508</strain>
    </source>
</reference>
<dbReference type="PANTHER" id="PTHR30055">
    <property type="entry name" value="HTH-TYPE TRANSCRIPTIONAL REGULATOR RUTR"/>
    <property type="match status" value="1"/>
</dbReference>
<organism evidence="4 5">
    <name type="scientific">Nocardia jinanensis</name>
    <dbReference type="NCBI Taxonomy" id="382504"/>
    <lineage>
        <taxon>Bacteria</taxon>
        <taxon>Bacillati</taxon>
        <taxon>Actinomycetota</taxon>
        <taxon>Actinomycetes</taxon>
        <taxon>Mycobacteriales</taxon>
        <taxon>Nocardiaceae</taxon>
        <taxon>Nocardia</taxon>
    </lineage>
</organism>
<sequence>MRTVRSTIRKARVTRAERRDQITQRLLHSVERILGTGIGFAEISVEQLITEADIARSTFYMYFEDKGALLLELADHVTVIMGEAARPWLELPPKSNRAVLTEALRQVVCAYFTHRHMLAAVSEAAAYDPRVREQYGQVMARRIEYMAQHFRDQQRRGSIRSDVDVPGVTPWITWMIERCLYQWLGHDERDNSQFDGSEIIDGLSSVVWHTFYEGVR</sequence>
<dbReference type="InterPro" id="IPR009057">
    <property type="entry name" value="Homeodomain-like_sf"/>
</dbReference>
<dbReference type="PROSITE" id="PS50977">
    <property type="entry name" value="HTH_TETR_2"/>
    <property type="match status" value="1"/>
</dbReference>
<dbReference type="InterPro" id="IPR050109">
    <property type="entry name" value="HTH-type_TetR-like_transc_reg"/>
</dbReference>
<dbReference type="AlphaFoldDB" id="A0A917VRB6"/>
<dbReference type="Pfam" id="PF00440">
    <property type="entry name" value="TetR_N"/>
    <property type="match status" value="1"/>
</dbReference>
<dbReference type="GO" id="GO:0000976">
    <property type="term" value="F:transcription cis-regulatory region binding"/>
    <property type="evidence" value="ECO:0007669"/>
    <property type="project" value="TreeGrafter"/>
</dbReference>
<dbReference type="InterPro" id="IPR001647">
    <property type="entry name" value="HTH_TetR"/>
</dbReference>
<dbReference type="SUPFAM" id="SSF48498">
    <property type="entry name" value="Tetracyclin repressor-like, C-terminal domain"/>
    <property type="match status" value="1"/>
</dbReference>
<proteinExistence type="predicted"/>
<accession>A0A917VRB6</accession>
<evidence type="ECO:0000259" key="3">
    <source>
        <dbReference type="PROSITE" id="PS50977"/>
    </source>
</evidence>
<dbReference type="EMBL" id="BMMH01000004">
    <property type="protein sequence ID" value="GGL10093.1"/>
    <property type="molecule type" value="Genomic_DNA"/>
</dbReference>
<evidence type="ECO:0000256" key="2">
    <source>
        <dbReference type="PROSITE-ProRule" id="PRU00335"/>
    </source>
</evidence>
<dbReference type="InterPro" id="IPR049397">
    <property type="entry name" value="EthR_C"/>
</dbReference>
<reference evidence="4" key="2">
    <citation type="submission" date="2020-09" db="EMBL/GenBank/DDBJ databases">
        <authorList>
            <person name="Sun Q."/>
            <person name="Zhou Y."/>
        </authorList>
    </citation>
    <scope>NUCLEOTIDE SEQUENCE</scope>
    <source>
        <strain evidence="4">CGMCC 4.3508</strain>
    </source>
</reference>
<evidence type="ECO:0000313" key="5">
    <source>
        <dbReference type="Proteomes" id="UP000638263"/>
    </source>
</evidence>
<dbReference type="Proteomes" id="UP000638263">
    <property type="component" value="Unassembled WGS sequence"/>
</dbReference>
<feature type="domain" description="HTH tetR-type" evidence="3">
    <location>
        <begin position="21"/>
        <end position="81"/>
    </location>
</feature>
<evidence type="ECO:0000256" key="1">
    <source>
        <dbReference type="ARBA" id="ARBA00023125"/>
    </source>
</evidence>
<dbReference type="Gene3D" id="1.10.10.60">
    <property type="entry name" value="Homeodomain-like"/>
    <property type="match status" value="1"/>
</dbReference>
<evidence type="ECO:0000313" key="4">
    <source>
        <dbReference type="EMBL" id="GGL10093.1"/>
    </source>
</evidence>
<protein>
    <submittedName>
        <fullName evidence="4">TetR family transcriptional regulator</fullName>
    </submittedName>
</protein>
<gene>
    <name evidence="4" type="ORF">GCM10011588_25660</name>
</gene>
<feature type="DNA-binding region" description="H-T-H motif" evidence="2">
    <location>
        <begin position="44"/>
        <end position="63"/>
    </location>
</feature>
<dbReference type="InterPro" id="IPR036271">
    <property type="entry name" value="Tet_transcr_reg_TetR-rel_C_sf"/>
</dbReference>
<dbReference type="SUPFAM" id="SSF46689">
    <property type="entry name" value="Homeodomain-like"/>
    <property type="match status" value="1"/>
</dbReference>
<name>A0A917VRB6_9NOCA</name>
<dbReference type="Gene3D" id="1.10.357.10">
    <property type="entry name" value="Tetracycline Repressor, domain 2"/>
    <property type="match status" value="1"/>
</dbReference>
<dbReference type="Pfam" id="PF21313">
    <property type="entry name" value="EthR_C"/>
    <property type="match status" value="1"/>
</dbReference>
<keyword evidence="5" id="KW-1185">Reference proteome</keyword>
<dbReference type="GO" id="GO:0003700">
    <property type="term" value="F:DNA-binding transcription factor activity"/>
    <property type="evidence" value="ECO:0007669"/>
    <property type="project" value="TreeGrafter"/>
</dbReference>
<keyword evidence="1 2" id="KW-0238">DNA-binding</keyword>
<dbReference type="PANTHER" id="PTHR30055:SF184">
    <property type="entry name" value="HTH-TYPE TRANSCRIPTIONAL REGULATOR ETHR"/>
    <property type="match status" value="1"/>
</dbReference>
<comment type="caution">
    <text evidence="4">The sequence shown here is derived from an EMBL/GenBank/DDBJ whole genome shotgun (WGS) entry which is preliminary data.</text>
</comment>